<organism evidence="1 2">
    <name type="scientific">Rhododendron molle</name>
    <name type="common">Chinese azalea</name>
    <name type="synonym">Azalea mollis</name>
    <dbReference type="NCBI Taxonomy" id="49168"/>
    <lineage>
        <taxon>Eukaryota</taxon>
        <taxon>Viridiplantae</taxon>
        <taxon>Streptophyta</taxon>
        <taxon>Embryophyta</taxon>
        <taxon>Tracheophyta</taxon>
        <taxon>Spermatophyta</taxon>
        <taxon>Magnoliopsida</taxon>
        <taxon>eudicotyledons</taxon>
        <taxon>Gunneridae</taxon>
        <taxon>Pentapetalae</taxon>
        <taxon>asterids</taxon>
        <taxon>Ericales</taxon>
        <taxon>Ericaceae</taxon>
        <taxon>Ericoideae</taxon>
        <taxon>Rhodoreae</taxon>
        <taxon>Rhododendron</taxon>
    </lineage>
</organism>
<proteinExistence type="predicted"/>
<dbReference type="EMBL" id="CM046389">
    <property type="protein sequence ID" value="KAI8567955.1"/>
    <property type="molecule type" value="Genomic_DNA"/>
</dbReference>
<protein>
    <submittedName>
        <fullName evidence="1">Uncharacterized protein</fullName>
    </submittedName>
</protein>
<keyword evidence="2" id="KW-1185">Reference proteome</keyword>
<reference evidence="1" key="1">
    <citation type="submission" date="2022-02" db="EMBL/GenBank/DDBJ databases">
        <title>Plant Genome Project.</title>
        <authorList>
            <person name="Zhang R.-G."/>
        </authorList>
    </citation>
    <scope>NUCLEOTIDE SEQUENCE</scope>
    <source>
        <strain evidence="1">AT1</strain>
    </source>
</reference>
<accession>A0ACC0PR42</accession>
<gene>
    <name evidence="1" type="ORF">RHMOL_Rhmol02G0161300</name>
</gene>
<sequence length="112" mass="12776">MMVMIVMPPWCLLLCGGGGSTMETMEVVREKNGEKGMVESERPKKPTTQQSPMSPQPNSCADVRKKSYKLDNEAQRARWRGEDNLVEIRKNKREDNPLKKRREGQQSVSPTL</sequence>
<evidence type="ECO:0000313" key="1">
    <source>
        <dbReference type="EMBL" id="KAI8567955.1"/>
    </source>
</evidence>
<dbReference type="Proteomes" id="UP001062846">
    <property type="component" value="Chromosome 2"/>
</dbReference>
<evidence type="ECO:0000313" key="2">
    <source>
        <dbReference type="Proteomes" id="UP001062846"/>
    </source>
</evidence>
<name>A0ACC0PR42_RHOML</name>
<comment type="caution">
    <text evidence="1">The sequence shown here is derived from an EMBL/GenBank/DDBJ whole genome shotgun (WGS) entry which is preliminary data.</text>
</comment>